<comment type="catalytic activity">
    <reaction evidence="6">
        <text>Endohydrolysis of (1-&gt;4)-beta-D-xylosidic linkages in xylans.</text>
        <dbReference type="EC" id="3.2.1.8"/>
    </reaction>
</comment>
<dbReference type="GO" id="GO:0031176">
    <property type="term" value="F:endo-1,4-beta-xylanase activity"/>
    <property type="evidence" value="ECO:0007669"/>
    <property type="project" value="UniProtKB-EC"/>
</dbReference>
<reference evidence="8 9" key="1">
    <citation type="submission" date="2019-02" db="EMBL/GenBank/DDBJ databases">
        <title>Deep-cultivation of Planctomycetes and their phenomic and genomic characterization uncovers novel biology.</title>
        <authorList>
            <person name="Wiegand S."/>
            <person name="Jogler M."/>
            <person name="Boedeker C."/>
            <person name="Pinto D."/>
            <person name="Vollmers J."/>
            <person name="Rivas-Marin E."/>
            <person name="Kohn T."/>
            <person name="Peeters S.H."/>
            <person name="Heuer A."/>
            <person name="Rast P."/>
            <person name="Oberbeckmann S."/>
            <person name="Bunk B."/>
            <person name="Jeske O."/>
            <person name="Meyerdierks A."/>
            <person name="Storesund J.E."/>
            <person name="Kallscheuer N."/>
            <person name="Luecker S."/>
            <person name="Lage O.M."/>
            <person name="Pohl T."/>
            <person name="Merkel B.J."/>
            <person name="Hornburger P."/>
            <person name="Mueller R.-W."/>
            <person name="Bruemmer F."/>
            <person name="Labrenz M."/>
            <person name="Spormann A.M."/>
            <person name="Op Den Camp H."/>
            <person name="Overmann J."/>
            <person name="Amann R."/>
            <person name="Jetten M.S.M."/>
            <person name="Mascher T."/>
            <person name="Medema M.H."/>
            <person name="Devos D.P."/>
            <person name="Kaster A.-K."/>
            <person name="Ovreas L."/>
            <person name="Rohde M."/>
            <person name="Galperin M.Y."/>
            <person name="Jogler C."/>
        </authorList>
    </citation>
    <scope>NUCLEOTIDE SEQUENCE [LARGE SCALE GENOMIC DNA]</scope>
    <source>
        <strain evidence="8 9">Poly59</strain>
    </source>
</reference>
<keyword evidence="1 6" id="KW-0378">Hydrolase</keyword>
<dbReference type="SUPFAM" id="SSF51445">
    <property type="entry name" value="(Trans)glycosidases"/>
    <property type="match status" value="1"/>
</dbReference>
<dbReference type="Proteomes" id="UP000317977">
    <property type="component" value="Unassembled WGS sequence"/>
</dbReference>
<dbReference type="OrthoDB" id="2513075at2"/>
<keyword evidence="4 6" id="KW-0624">Polysaccharide degradation</keyword>
<dbReference type="PANTHER" id="PTHR31490:SF90">
    <property type="entry name" value="ENDO-1,4-BETA-XYLANASE A"/>
    <property type="match status" value="1"/>
</dbReference>
<evidence type="ECO:0000256" key="6">
    <source>
        <dbReference type="RuleBase" id="RU361174"/>
    </source>
</evidence>
<keyword evidence="2 6" id="KW-0119">Carbohydrate metabolism</keyword>
<sequence length="481" mass="54268">MRNVGKLAIVGVVGLLIFALPVSAEEIDGQWHAMFDTPAGVQTYHFDFQDMDGKLTAKAVVESADEMRDVEFEEAKLDGETLKFVELRKFGERELRIEYTGKLSDRGIMFTRKIGDFGSQESGATRDIPKPEPQSSAPVVKVHLDRIIKDAYKDLFRVGTAGDFPSRYSSEELQLASEHFNAVTPENCMKPERVHPDEKTWRFELPDALVQWATDSKMSVHGHTLVWHAQTGDWFFRDGDREVLTQRMKDHIHTLVGRYRGEIQSWDVVNEAINDAGNEETGQTENLRDSKWLQTLGPKFLTLAFKFAHEADPDAILYYNDYNIESGPKHDSSMVLLKRLLDDGAPIHAVGIQGHWTTGRVPYEDIDKAISDYASLGLKVSITELDVTIRGASGGQFGGGFGRRRFGSREPASIEDLNAQADAYAKLFAIFSKHKDVIERVTFWGLNDRRTWRFGQHPLIFDANNYPKPAYAAIVNEPGRD</sequence>
<dbReference type="RefSeq" id="WP_146533136.1">
    <property type="nucleotide sequence ID" value="NZ_SJPX01000001.1"/>
</dbReference>
<evidence type="ECO:0000259" key="7">
    <source>
        <dbReference type="PROSITE" id="PS51760"/>
    </source>
</evidence>
<evidence type="ECO:0000313" key="9">
    <source>
        <dbReference type="Proteomes" id="UP000317977"/>
    </source>
</evidence>
<evidence type="ECO:0000256" key="3">
    <source>
        <dbReference type="ARBA" id="ARBA00023295"/>
    </source>
</evidence>
<dbReference type="InterPro" id="IPR044846">
    <property type="entry name" value="GH10"/>
</dbReference>
<protein>
    <recommendedName>
        <fullName evidence="6">Beta-xylanase</fullName>
        <ecNumber evidence="6">3.2.1.8</ecNumber>
    </recommendedName>
</protein>
<proteinExistence type="inferred from homology"/>
<dbReference type="InterPro" id="IPR031158">
    <property type="entry name" value="GH10_AS"/>
</dbReference>
<dbReference type="EC" id="3.2.1.8" evidence="6"/>
<dbReference type="Pfam" id="PF00331">
    <property type="entry name" value="Glyco_hydro_10"/>
    <property type="match status" value="1"/>
</dbReference>
<feature type="domain" description="GH10" evidence="7">
    <location>
        <begin position="142"/>
        <end position="477"/>
    </location>
</feature>
<accession>A0A5C6FFJ1</accession>
<dbReference type="AlphaFoldDB" id="A0A5C6FFJ1"/>
<evidence type="ECO:0000313" key="8">
    <source>
        <dbReference type="EMBL" id="TWU58399.1"/>
    </source>
</evidence>
<gene>
    <name evidence="8" type="primary">xynA_1</name>
    <name evidence="8" type="ORF">Poly59_13100</name>
</gene>
<comment type="similarity">
    <text evidence="6">Belongs to the glycosyl hydrolase 10 (cellulase F) family.</text>
</comment>
<dbReference type="PRINTS" id="PR00134">
    <property type="entry name" value="GLHYDRLASE10"/>
</dbReference>
<evidence type="ECO:0000256" key="1">
    <source>
        <dbReference type="ARBA" id="ARBA00022801"/>
    </source>
</evidence>
<organism evidence="8 9">
    <name type="scientific">Rubripirellula reticaptiva</name>
    <dbReference type="NCBI Taxonomy" id="2528013"/>
    <lineage>
        <taxon>Bacteria</taxon>
        <taxon>Pseudomonadati</taxon>
        <taxon>Planctomycetota</taxon>
        <taxon>Planctomycetia</taxon>
        <taxon>Pirellulales</taxon>
        <taxon>Pirellulaceae</taxon>
        <taxon>Rubripirellula</taxon>
    </lineage>
</organism>
<dbReference type="Gene3D" id="3.20.20.80">
    <property type="entry name" value="Glycosidases"/>
    <property type="match status" value="1"/>
</dbReference>
<dbReference type="SMART" id="SM00633">
    <property type="entry name" value="Glyco_10"/>
    <property type="match status" value="1"/>
</dbReference>
<dbReference type="InterPro" id="IPR001000">
    <property type="entry name" value="GH10_dom"/>
</dbReference>
<evidence type="ECO:0000256" key="5">
    <source>
        <dbReference type="PROSITE-ProRule" id="PRU10061"/>
    </source>
</evidence>
<keyword evidence="9" id="KW-1185">Reference proteome</keyword>
<dbReference type="PROSITE" id="PS51760">
    <property type="entry name" value="GH10_2"/>
    <property type="match status" value="1"/>
</dbReference>
<dbReference type="PANTHER" id="PTHR31490">
    <property type="entry name" value="GLYCOSYL HYDROLASE"/>
    <property type="match status" value="1"/>
</dbReference>
<evidence type="ECO:0000256" key="4">
    <source>
        <dbReference type="ARBA" id="ARBA00023326"/>
    </source>
</evidence>
<keyword evidence="8" id="KW-0858">Xylan degradation</keyword>
<dbReference type="InterPro" id="IPR017853">
    <property type="entry name" value="GH"/>
</dbReference>
<evidence type="ECO:0000256" key="2">
    <source>
        <dbReference type="ARBA" id="ARBA00023277"/>
    </source>
</evidence>
<feature type="active site" description="Nucleophile" evidence="5">
    <location>
        <position position="384"/>
    </location>
</feature>
<dbReference type="PROSITE" id="PS00591">
    <property type="entry name" value="GH10_1"/>
    <property type="match status" value="1"/>
</dbReference>
<dbReference type="EMBL" id="SJPX01000001">
    <property type="protein sequence ID" value="TWU58399.1"/>
    <property type="molecule type" value="Genomic_DNA"/>
</dbReference>
<dbReference type="GO" id="GO:0045493">
    <property type="term" value="P:xylan catabolic process"/>
    <property type="evidence" value="ECO:0007669"/>
    <property type="project" value="UniProtKB-KW"/>
</dbReference>
<name>A0A5C6FFJ1_9BACT</name>
<comment type="caution">
    <text evidence="8">The sequence shown here is derived from an EMBL/GenBank/DDBJ whole genome shotgun (WGS) entry which is preliminary data.</text>
</comment>
<keyword evidence="3 6" id="KW-0326">Glycosidase</keyword>